<name>A0A9D1T926_9FIRM</name>
<dbReference type="GO" id="GO:0009245">
    <property type="term" value="P:lipid A biosynthetic process"/>
    <property type="evidence" value="ECO:0007669"/>
    <property type="project" value="TreeGrafter"/>
</dbReference>
<dbReference type="Proteomes" id="UP000886889">
    <property type="component" value="Unassembled WGS sequence"/>
</dbReference>
<evidence type="ECO:0000313" key="8">
    <source>
        <dbReference type="Proteomes" id="UP000886889"/>
    </source>
</evidence>
<evidence type="ECO:0000256" key="1">
    <source>
        <dbReference type="ARBA" id="ARBA00022475"/>
    </source>
</evidence>
<keyword evidence="2" id="KW-0997">Cell inner membrane</keyword>
<evidence type="ECO:0000256" key="2">
    <source>
        <dbReference type="ARBA" id="ARBA00022519"/>
    </source>
</evidence>
<dbReference type="Pfam" id="PF00149">
    <property type="entry name" value="Metallophos"/>
    <property type="match status" value="1"/>
</dbReference>
<dbReference type="AlphaFoldDB" id="A0A9D1T926"/>
<dbReference type="PANTHER" id="PTHR34990">
    <property type="entry name" value="UDP-2,3-DIACYLGLUCOSAMINE HYDROLASE-RELATED"/>
    <property type="match status" value="1"/>
</dbReference>
<dbReference type="InterPro" id="IPR029052">
    <property type="entry name" value="Metallo-depent_PP-like"/>
</dbReference>
<keyword evidence="5" id="KW-0464">Manganese</keyword>
<reference evidence="7" key="2">
    <citation type="journal article" date="2021" name="PeerJ">
        <title>Extensive microbial diversity within the chicken gut microbiome revealed by metagenomics and culture.</title>
        <authorList>
            <person name="Gilroy R."/>
            <person name="Ravi A."/>
            <person name="Getino M."/>
            <person name="Pursley I."/>
            <person name="Horton D.L."/>
            <person name="Alikhan N.F."/>
            <person name="Baker D."/>
            <person name="Gharbi K."/>
            <person name="Hall N."/>
            <person name="Watson M."/>
            <person name="Adriaenssens E.M."/>
            <person name="Foster-Nyarko E."/>
            <person name="Jarju S."/>
            <person name="Secka A."/>
            <person name="Antonio M."/>
            <person name="Oren A."/>
            <person name="Chaudhuri R.R."/>
            <person name="La Ragione R."/>
            <person name="Hildebrand F."/>
            <person name="Pallen M.J."/>
        </authorList>
    </citation>
    <scope>NUCLEOTIDE SEQUENCE</scope>
    <source>
        <strain evidence="7">ChiBcec6-7307</strain>
    </source>
</reference>
<evidence type="ECO:0000313" key="7">
    <source>
        <dbReference type="EMBL" id="HIV23965.1"/>
    </source>
</evidence>
<feature type="domain" description="Calcineurin-like phosphoesterase" evidence="6">
    <location>
        <begin position="24"/>
        <end position="230"/>
    </location>
</feature>
<dbReference type="GO" id="GO:0008758">
    <property type="term" value="F:UDP-2,3-diacylglucosamine hydrolase activity"/>
    <property type="evidence" value="ECO:0007669"/>
    <property type="project" value="TreeGrafter"/>
</dbReference>
<reference evidence="7" key="1">
    <citation type="submission" date="2020-10" db="EMBL/GenBank/DDBJ databases">
        <authorList>
            <person name="Gilroy R."/>
        </authorList>
    </citation>
    <scope>NUCLEOTIDE SEQUENCE</scope>
    <source>
        <strain evidence="7">ChiBcec6-7307</strain>
    </source>
</reference>
<keyword evidence="1" id="KW-1003">Cell membrane</keyword>
<dbReference type="InterPro" id="IPR004843">
    <property type="entry name" value="Calcineurin-like_PHP"/>
</dbReference>
<protein>
    <submittedName>
        <fullName evidence="7">Metallophosphoesterase</fullName>
    </submittedName>
</protein>
<proteinExistence type="predicted"/>
<evidence type="ECO:0000259" key="6">
    <source>
        <dbReference type="Pfam" id="PF00149"/>
    </source>
</evidence>
<evidence type="ECO:0000256" key="5">
    <source>
        <dbReference type="ARBA" id="ARBA00023211"/>
    </source>
</evidence>
<accession>A0A9D1T926</accession>
<dbReference type="SUPFAM" id="SSF56300">
    <property type="entry name" value="Metallo-dependent phosphatases"/>
    <property type="match status" value="1"/>
</dbReference>
<dbReference type="InterPro" id="IPR043461">
    <property type="entry name" value="LpxH-like"/>
</dbReference>
<evidence type="ECO:0000256" key="4">
    <source>
        <dbReference type="ARBA" id="ARBA00023136"/>
    </source>
</evidence>
<organism evidence="7 8">
    <name type="scientific">Candidatus Merdiplasma excrementigallinarum</name>
    <dbReference type="NCBI Taxonomy" id="2840864"/>
    <lineage>
        <taxon>Bacteria</taxon>
        <taxon>Bacillati</taxon>
        <taxon>Bacillota</taxon>
        <taxon>Clostridia</taxon>
        <taxon>Lachnospirales</taxon>
        <taxon>Lachnospiraceae</taxon>
        <taxon>Lachnospiraceae incertae sedis</taxon>
        <taxon>Candidatus Merdiplasma</taxon>
    </lineage>
</organism>
<keyword evidence="4" id="KW-0472">Membrane</keyword>
<dbReference type="EMBL" id="DVOS01000070">
    <property type="protein sequence ID" value="HIV23965.1"/>
    <property type="molecule type" value="Genomic_DNA"/>
</dbReference>
<sequence>MSAGSRLDRAFAGAPILPLTDHSRLVLFSDCHRGNGTSNDNFLKNQHLYLAALRHYYRKGYTYLELGDGDELWENRRISQIVEIHSSVFELLARFYQEGRLYLLYGNHDIIKRRSRTVRDCSSAGLCGGASPAPLFPGIRFYEGIILKEETLHKDLYLTHGHQADALNSLFWPMARFLVRYLWGPLERMGFLDPTSAAKNNEKKHKTEQRLVQWASQNHRILIAGHTHRPMTGSKASPYFNTGSCVHPQGITCLELENETLSLVKWSMLTRPDMSLYVGREILGEPVGLKEL</sequence>
<comment type="caution">
    <text evidence="7">The sequence shown here is derived from an EMBL/GenBank/DDBJ whole genome shotgun (WGS) entry which is preliminary data.</text>
</comment>
<dbReference type="GO" id="GO:0016020">
    <property type="term" value="C:membrane"/>
    <property type="evidence" value="ECO:0007669"/>
    <property type="project" value="GOC"/>
</dbReference>
<evidence type="ECO:0000256" key="3">
    <source>
        <dbReference type="ARBA" id="ARBA00022723"/>
    </source>
</evidence>
<keyword evidence="3" id="KW-0479">Metal-binding</keyword>
<dbReference type="PANTHER" id="PTHR34990:SF2">
    <property type="entry name" value="BLL8164 PROTEIN"/>
    <property type="match status" value="1"/>
</dbReference>
<dbReference type="GO" id="GO:0046872">
    <property type="term" value="F:metal ion binding"/>
    <property type="evidence" value="ECO:0007669"/>
    <property type="project" value="UniProtKB-KW"/>
</dbReference>
<dbReference type="Gene3D" id="3.60.21.10">
    <property type="match status" value="1"/>
</dbReference>
<gene>
    <name evidence="7" type="ORF">IAC80_08535</name>
</gene>